<gene>
    <name evidence="4" type="primary">LOC111353794</name>
</gene>
<evidence type="ECO:0000256" key="2">
    <source>
        <dbReference type="SAM" id="Phobius"/>
    </source>
</evidence>
<feature type="transmembrane region" description="Helical" evidence="2">
    <location>
        <begin position="442"/>
        <end position="459"/>
    </location>
</feature>
<sequence>MKFTLLRQCIKDKNFSSPHILSDCDLVVDGDRFFKDTYRKSECQYILGPDCDKYAEFITNKLSIFLNSHVKCHFIFRGAIKSSIDKRKEIHERIVYDQTVTKMSLVSHFQPLFVQDIQKQVLEEMDIKYFVCEYDSMEAIIGVAKKLKCPVLTDTLEYSLFGVSCIPTQSVLCVRGSKTLICTIYDNERAKNAIGVYNKTPMLLTLLNESGSYYEEVSELTDYMPGDFIWPVVKWVKRQREGTMVSKVLERIRGEEEKDEFKNVYERIRMLYEYPFCNLAVKYFQRNRVHGLYRDDKKWFAKGISDGRIAPAYIDLKQGVVLGSTLMNDPKRPDALLAALEIVCYSHCLLTNSQSSTITFVGRRADKTVIQEIYSRWNKKIQQRDIFTKQRDGKRLKSVFTEFVEEVLPGSDFRNHLLFVPVDCWLLIITLVYYIVRKNKDFINAAYCILLSYIVLGPVSKEVDKLKKGESDLRLHDTDSMSFYDNLKCMFKKVDLHQRYDSSTVHSFSEFQHCLQYMNYLNKLCGENIPCTVYHDTYNATFIYNTLMFMENKNHLMKYLKSKVAGSRWLDMYKKVVSGFENCLSAVEKFDKYNVESRVSIKMNYKVW</sequence>
<dbReference type="InterPro" id="IPR026832">
    <property type="entry name" value="Asteroid"/>
</dbReference>
<keyword evidence="2" id="KW-0472">Membrane</keyword>
<dbReference type="GeneID" id="111353794"/>
<dbReference type="AlphaFoldDB" id="A0A9J7E6K7"/>
<proteinExistence type="inferred from homology"/>
<dbReference type="SUPFAM" id="SSF88723">
    <property type="entry name" value="PIN domain-like"/>
    <property type="match status" value="1"/>
</dbReference>
<name>A0A9J7E6K7_SPOLT</name>
<protein>
    <submittedName>
        <fullName evidence="4">Uncharacterized protein LOC111353794</fullName>
    </submittedName>
</protein>
<organism evidence="3 4">
    <name type="scientific">Spodoptera litura</name>
    <name type="common">Asian cotton leafworm</name>
    <dbReference type="NCBI Taxonomy" id="69820"/>
    <lineage>
        <taxon>Eukaryota</taxon>
        <taxon>Metazoa</taxon>
        <taxon>Ecdysozoa</taxon>
        <taxon>Arthropoda</taxon>
        <taxon>Hexapoda</taxon>
        <taxon>Insecta</taxon>
        <taxon>Pterygota</taxon>
        <taxon>Neoptera</taxon>
        <taxon>Endopterygota</taxon>
        <taxon>Lepidoptera</taxon>
        <taxon>Glossata</taxon>
        <taxon>Ditrysia</taxon>
        <taxon>Noctuoidea</taxon>
        <taxon>Noctuidae</taxon>
        <taxon>Amphipyrinae</taxon>
        <taxon>Spodoptera</taxon>
    </lineage>
</organism>
<keyword evidence="2" id="KW-1133">Transmembrane helix</keyword>
<evidence type="ECO:0000313" key="3">
    <source>
        <dbReference type="Proteomes" id="UP000301870"/>
    </source>
</evidence>
<reference evidence="4" key="1">
    <citation type="submission" date="2025-08" db="UniProtKB">
        <authorList>
            <consortium name="RefSeq"/>
        </authorList>
    </citation>
    <scope>IDENTIFICATION</scope>
    <source>
        <strain evidence="4">Ishihara</strain>
        <tissue evidence="4">Whole body</tissue>
    </source>
</reference>
<evidence type="ECO:0000256" key="1">
    <source>
        <dbReference type="ARBA" id="ARBA00007398"/>
    </source>
</evidence>
<keyword evidence="3" id="KW-1185">Reference proteome</keyword>
<keyword evidence="2" id="KW-0812">Transmembrane</keyword>
<dbReference type="PANTHER" id="PTHR15665:SF1">
    <property type="entry name" value="PROTEIN ASTEROID HOMOLOG 1"/>
    <property type="match status" value="1"/>
</dbReference>
<feature type="transmembrane region" description="Helical" evidence="2">
    <location>
        <begin position="417"/>
        <end position="436"/>
    </location>
</feature>
<evidence type="ECO:0000313" key="4">
    <source>
        <dbReference type="RefSeq" id="XP_022822739.1"/>
    </source>
</evidence>
<comment type="similarity">
    <text evidence="1">Belongs to the asteroid family.</text>
</comment>
<dbReference type="KEGG" id="sliu:111353794"/>
<dbReference type="PANTHER" id="PTHR15665">
    <property type="entry name" value="ASTEROID PROTEIN"/>
    <property type="match status" value="1"/>
</dbReference>
<dbReference type="Proteomes" id="UP000301870">
    <property type="component" value="Chromosome 17"/>
</dbReference>
<dbReference type="InterPro" id="IPR029060">
    <property type="entry name" value="PIN-like_dom_sf"/>
</dbReference>
<dbReference type="OrthoDB" id="25987at2759"/>
<accession>A0A9J7E6K7</accession>
<dbReference type="RefSeq" id="XP_022822739.1">
    <property type="nucleotide sequence ID" value="XM_022966971.1"/>
</dbReference>